<dbReference type="AlphaFoldDB" id="A0AAP5IFM4"/>
<keyword evidence="3" id="KW-1185">Reference proteome</keyword>
<proteinExistence type="predicted"/>
<name>A0AAP5IFM4_9CYAN</name>
<evidence type="ECO:0000313" key="3">
    <source>
        <dbReference type="Proteomes" id="UP000667802"/>
    </source>
</evidence>
<feature type="compositionally biased region" description="Polar residues" evidence="1">
    <location>
        <begin position="45"/>
        <end position="73"/>
    </location>
</feature>
<evidence type="ECO:0000313" key="2">
    <source>
        <dbReference type="EMBL" id="MDR9899277.1"/>
    </source>
</evidence>
<evidence type="ECO:0000256" key="1">
    <source>
        <dbReference type="SAM" id="MobiDB-lite"/>
    </source>
</evidence>
<feature type="region of interest" description="Disordered" evidence="1">
    <location>
        <begin position="1"/>
        <end position="87"/>
    </location>
</feature>
<reference evidence="3" key="1">
    <citation type="journal article" date="2021" name="Science">
        <title>Hunting the eagle killer: A cyanobacterial neurotoxin causes vacuolar myelinopathy.</title>
        <authorList>
            <person name="Breinlinger S."/>
            <person name="Phillips T.J."/>
            <person name="Haram B.N."/>
            <person name="Mares J."/>
            <person name="Martinez Yerena J.A."/>
            <person name="Hrouzek P."/>
            <person name="Sobotka R."/>
            <person name="Henderson W.M."/>
            <person name="Schmieder P."/>
            <person name="Williams S.M."/>
            <person name="Lauderdale J.D."/>
            <person name="Wilde H.D."/>
            <person name="Gerrin W."/>
            <person name="Kust A."/>
            <person name="Washington J.W."/>
            <person name="Wagner C."/>
            <person name="Geier B."/>
            <person name="Liebeke M."/>
            <person name="Enke H."/>
            <person name="Niedermeyer T.H.J."/>
            <person name="Wilde S.B."/>
        </authorList>
    </citation>
    <scope>NUCLEOTIDE SEQUENCE [LARGE SCALE GENOMIC DNA]</scope>
    <source>
        <strain evidence="3">Thurmond2011</strain>
    </source>
</reference>
<accession>A0AAP5IFM4</accession>
<dbReference type="RefSeq" id="WP_208341993.1">
    <property type="nucleotide sequence ID" value="NZ_CAWQFN010000049.1"/>
</dbReference>
<protein>
    <submittedName>
        <fullName evidence="2">Uncharacterized protein</fullName>
    </submittedName>
</protein>
<dbReference type="Proteomes" id="UP000667802">
    <property type="component" value="Unassembled WGS sequence"/>
</dbReference>
<sequence length="87" mass="9341">MPEEIKPNPQEAPTQDAQLAAENIASGEEKAPTVNMEADYKAAQKFSTASGDNVSQQQESPDSENQQAGNPENYTAMAKDVAQSKDK</sequence>
<comment type="caution">
    <text evidence="2">The sequence shown here is derived from an EMBL/GenBank/DDBJ whole genome shotgun (WGS) entry which is preliminary data.</text>
</comment>
<gene>
    <name evidence="2" type="ORF">G7B40_032655</name>
</gene>
<organism evidence="2 3">
    <name type="scientific">Aetokthonos hydrillicola Thurmond2011</name>
    <dbReference type="NCBI Taxonomy" id="2712845"/>
    <lineage>
        <taxon>Bacteria</taxon>
        <taxon>Bacillati</taxon>
        <taxon>Cyanobacteriota</taxon>
        <taxon>Cyanophyceae</taxon>
        <taxon>Nostocales</taxon>
        <taxon>Hapalosiphonaceae</taxon>
        <taxon>Aetokthonos</taxon>
    </lineage>
</organism>
<dbReference type="EMBL" id="JAALHA020000023">
    <property type="protein sequence ID" value="MDR9899277.1"/>
    <property type="molecule type" value="Genomic_DNA"/>
</dbReference>